<evidence type="ECO:0000313" key="8">
    <source>
        <dbReference type="Proteomes" id="UP000439994"/>
    </source>
</evidence>
<name>A0A6N8FAZ9_9GAMM</name>
<comment type="subcellular location">
    <subcellularLocation>
        <location evidence="1">Membrane</location>
    </subcellularLocation>
</comment>
<evidence type="ECO:0000256" key="3">
    <source>
        <dbReference type="ARBA" id="ARBA00022989"/>
    </source>
</evidence>
<dbReference type="GO" id="GO:0016020">
    <property type="term" value="C:membrane"/>
    <property type="evidence" value="ECO:0007669"/>
    <property type="project" value="UniProtKB-SubCell"/>
</dbReference>
<dbReference type="OrthoDB" id="7067577at2"/>
<evidence type="ECO:0000256" key="1">
    <source>
        <dbReference type="ARBA" id="ARBA00004370"/>
    </source>
</evidence>
<evidence type="ECO:0000256" key="4">
    <source>
        <dbReference type="ARBA" id="ARBA00023136"/>
    </source>
</evidence>
<evidence type="ECO:0000313" key="7">
    <source>
        <dbReference type="EMBL" id="MUH73304.1"/>
    </source>
</evidence>
<dbReference type="InterPro" id="IPR011990">
    <property type="entry name" value="TPR-like_helical_dom_sf"/>
</dbReference>
<dbReference type="EMBL" id="WOCD01000005">
    <property type="protein sequence ID" value="MUH73304.1"/>
    <property type="molecule type" value="Genomic_DNA"/>
</dbReference>
<sequence length="406" mass="46487">MNSWLKKLLALALIVCAFLFASSLTGEQGYVLISFANWTLEGSVFQVIAALIIIAVAIYVVVKLIQYLFLMLIWPSKWWQKFHAKKSTSFYQNGLNLMSLGQWDLAAEEFLKVRRTDRIESAKALSLVCAAHANNETVTKNVQEKLKLSNLDDANNLTFDKSNVPFSQLVLACQSKDYQQAEQLLNTLSTPVLKQTIAFQQLWLEVNIYQHNWKEVDELLPKLNKQIKKQSSEPVFEAWQTQLTTWFERGFSSFVAQKSLNQLEQSWQGLHKSNRQLPALLFAYLSALSKAQQSDKVESLILEQKKVLNNKFILNIIRRYYQLNHSVQMDVLFGRVQKHLVNSPDDKELLTLLGYLAAGQRDHQLAKQALQKVVYSQNNATDTKLFAQELALLGETQKSLEVYHSL</sequence>
<dbReference type="InterPro" id="IPR010817">
    <property type="entry name" value="HemY_N"/>
</dbReference>
<keyword evidence="3 5" id="KW-1133">Transmembrane helix</keyword>
<evidence type="ECO:0000256" key="5">
    <source>
        <dbReference type="SAM" id="Phobius"/>
    </source>
</evidence>
<feature type="domain" description="HemY N-terminal" evidence="6">
    <location>
        <begin position="29"/>
        <end position="135"/>
    </location>
</feature>
<feature type="transmembrane region" description="Helical" evidence="5">
    <location>
        <begin position="47"/>
        <end position="74"/>
    </location>
</feature>
<organism evidence="7 8">
    <name type="scientific">Psychrosphaera haliotis</name>
    <dbReference type="NCBI Taxonomy" id="555083"/>
    <lineage>
        <taxon>Bacteria</taxon>
        <taxon>Pseudomonadati</taxon>
        <taxon>Pseudomonadota</taxon>
        <taxon>Gammaproteobacteria</taxon>
        <taxon>Alteromonadales</taxon>
        <taxon>Pseudoalteromonadaceae</taxon>
        <taxon>Psychrosphaera</taxon>
    </lineage>
</organism>
<evidence type="ECO:0000256" key="2">
    <source>
        <dbReference type="ARBA" id="ARBA00022692"/>
    </source>
</evidence>
<dbReference type="Proteomes" id="UP000439994">
    <property type="component" value="Unassembled WGS sequence"/>
</dbReference>
<gene>
    <name evidence="7" type="ORF">GNP35_12905</name>
</gene>
<reference evidence="7 8" key="1">
    <citation type="submission" date="2019-11" db="EMBL/GenBank/DDBJ databases">
        <title>P. haliotis isolates from Z. marina roots.</title>
        <authorList>
            <person name="Cohen M."/>
            <person name="Jospin G."/>
            <person name="Eisen J.A."/>
            <person name="Coil D.A."/>
        </authorList>
    </citation>
    <scope>NUCLEOTIDE SEQUENCE [LARGE SCALE GENOMIC DNA]</scope>
    <source>
        <strain evidence="7 8">UCD-MCMsp1aY</strain>
    </source>
</reference>
<proteinExistence type="predicted"/>
<accession>A0A6N8FAZ9</accession>
<evidence type="ECO:0000259" key="6">
    <source>
        <dbReference type="Pfam" id="PF07219"/>
    </source>
</evidence>
<dbReference type="Pfam" id="PF07219">
    <property type="entry name" value="HemY_N"/>
    <property type="match status" value="1"/>
</dbReference>
<protein>
    <recommendedName>
        <fullName evidence="6">HemY N-terminal domain-containing protein</fullName>
    </recommendedName>
</protein>
<keyword evidence="4 5" id="KW-0472">Membrane</keyword>
<keyword evidence="8" id="KW-1185">Reference proteome</keyword>
<dbReference type="AlphaFoldDB" id="A0A6N8FAZ9"/>
<comment type="caution">
    <text evidence="7">The sequence shown here is derived from an EMBL/GenBank/DDBJ whole genome shotgun (WGS) entry which is preliminary data.</text>
</comment>
<keyword evidence="2 5" id="KW-0812">Transmembrane</keyword>
<dbReference type="Gene3D" id="1.25.40.10">
    <property type="entry name" value="Tetratricopeptide repeat domain"/>
    <property type="match status" value="1"/>
</dbReference>
<dbReference type="RefSeq" id="WP_155696495.1">
    <property type="nucleotide sequence ID" value="NZ_WOCD01000005.1"/>
</dbReference>